<dbReference type="PANTHER" id="PTHR46865:SF2">
    <property type="entry name" value="MONOOXYGENASE"/>
    <property type="match status" value="1"/>
</dbReference>
<dbReference type="GeneID" id="59287144"/>
<name>A0A8H6FX53_9LECA</name>
<dbReference type="GO" id="GO:0071949">
    <property type="term" value="F:FAD binding"/>
    <property type="evidence" value="ECO:0007669"/>
    <property type="project" value="InterPro"/>
</dbReference>
<dbReference type="Pfam" id="PF01494">
    <property type="entry name" value="FAD_binding_3"/>
    <property type="match status" value="1"/>
</dbReference>
<evidence type="ECO:0000313" key="6">
    <source>
        <dbReference type="Proteomes" id="UP000578531"/>
    </source>
</evidence>
<dbReference type="GO" id="GO:0016491">
    <property type="term" value="F:oxidoreductase activity"/>
    <property type="evidence" value="ECO:0007669"/>
    <property type="project" value="UniProtKB-KW"/>
</dbReference>
<gene>
    <name evidence="5" type="ORF">HO173_005482</name>
</gene>
<dbReference type="Gene3D" id="3.50.50.60">
    <property type="entry name" value="FAD/NAD(P)-binding domain"/>
    <property type="match status" value="1"/>
</dbReference>
<dbReference type="InterPro" id="IPR002938">
    <property type="entry name" value="FAD-bd"/>
</dbReference>
<dbReference type="PANTHER" id="PTHR46865">
    <property type="entry name" value="OXIDOREDUCTASE-RELATED"/>
    <property type="match status" value="1"/>
</dbReference>
<comment type="caution">
    <text evidence="5">The sequence shown here is derived from an EMBL/GenBank/DDBJ whole genome shotgun (WGS) entry which is preliminary data.</text>
</comment>
<evidence type="ECO:0000256" key="3">
    <source>
        <dbReference type="ARBA" id="ARBA00023002"/>
    </source>
</evidence>
<feature type="domain" description="FAD-binding" evidence="4">
    <location>
        <begin position="75"/>
        <end position="294"/>
    </location>
</feature>
<dbReference type="RefSeq" id="XP_037165736.1">
    <property type="nucleotide sequence ID" value="XM_037307398.1"/>
</dbReference>
<protein>
    <recommendedName>
        <fullName evidence="4">FAD-binding domain-containing protein</fullName>
    </recommendedName>
</protein>
<dbReference type="Proteomes" id="UP000578531">
    <property type="component" value="Unassembled WGS sequence"/>
</dbReference>
<evidence type="ECO:0000259" key="4">
    <source>
        <dbReference type="Pfam" id="PF01494"/>
    </source>
</evidence>
<dbReference type="Gene3D" id="3.30.9.10">
    <property type="entry name" value="D-Amino Acid Oxidase, subunit A, domain 2"/>
    <property type="match status" value="1"/>
</dbReference>
<dbReference type="EMBL" id="JACCJC010000019">
    <property type="protein sequence ID" value="KAF6236390.1"/>
    <property type="molecule type" value="Genomic_DNA"/>
</dbReference>
<keyword evidence="2" id="KW-0274">FAD</keyword>
<keyword evidence="6" id="KW-1185">Reference proteome</keyword>
<reference evidence="5 6" key="1">
    <citation type="journal article" date="2020" name="Genomics">
        <title>Complete, high-quality genomes from long-read metagenomic sequencing of two wolf lichen thalli reveals enigmatic genome architecture.</title>
        <authorList>
            <person name="McKenzie S.K."/>
            <person name="Walston R.F."/>
            <person name="Allen J.L."/>
        </authorList>
    </citation>
    <scope>NUCLEOTIDE SEQUENCE [LARGE SCALE GENOMIC DNA]</scope>
    <source>
        <strain evidence="5">WasteWater2</strain>
    </source>
</reference>
<keyword evidence="3" id="KW-0560">Oxidoreductase</keyword>
<sequence length="353" mass="39120">MEGTKFLGNEYENEILFWSVLRLAAVAITRVFHHPITPYFQSLPGIQNTNTTYASIRRWHRRSNSRVLACRTLAKILHDGTREEAEYIFDAFANPTPQREFDLLVASDGLGSPTRSLIFAHAEKTCIRSLNQYTSYFSIPYQDSDGTLARWYNAPGRRCILTRPNNAGKTIVFLSIISISEKLQSHSKLSQNEQKQSTHKIFPDAGWEASRVRAGMDTTDNFYMQSNAQVKLDSWSKGRMSVVGAAAFCPSPISGMGTTVAIVGAYILAGEISRYGTDYEKAFEAYESIMRPFVDTAQSLPPGAPAIANSETAWGISVMNRLLGFVSWNGLESLLGRFGGPPADAIVLPGHEM</sequence>
<dbReference type="InterPro" id="IPR051704">
    <property type="entry name" value="FAD_aromatic-hydroxylase"/>
</dbReference>
<accession>A0A8H6FX53</accession>
<evidence type="ECO:0000256" key="2">
    <source>
        <dbReference type="ARBA" id="ARBA00022827"/>
    </source>
</evidence>
<dbReference type="AlphaFoldDB" id="A0A8H6FX53"/>
<proteinExistence type="predicted"/>
<evidence type="ECO:0000313" key="5">
    <source>
        <dbReference type="EMBL" id="KAF6236390.1"/>
    </source>
</evidence>
<keyword evidence="1" id="KW-0285">Flavoprotein</keyword>
<evidence type="ECO:0000256" key="1">
    <source>
        <dbReference type="ARBA" id="ARBA00022630"/>
    </source>
</evidence>
<dbReference type="InterPro" id="IPR036188">
    <property type="entry name" value="FAD/NAD-bd_sf"/>
</dbReference>
<organism evidence="5 6">
    <name type="scientific">Letharia columbiana</name>
    <dbReference type="NCBI Taxonomy" id="112416"/>
    <lineage>
        <taxon>Eukaryota</taxon>
        <taxon>Fungi</taxon>
        <taxon>Dikarya</taxon>
        <taxon>Ascomycota</taxon>
        <taxon>Pezizomycotina</taxon>
        <taxon>Lecanoromycetes</taxon>
        <taxon>OSLEUM clade</taxon>
        <taxon>Lecanoromycetidae</taxon>
        <taxon>Lecanorales</taxon>
        <taxon>Lecanorineae</taxon>
        <taxon>Parmeliaceae</taxon>
        <taxon>Letharia</taxon>
    </lineage>
</organism>
<dbReference type="OrthoDB" id="655030at2759"/>
<dbReference type="SUPFAM" id="SSF51905">
    <property type="entry name" value="FAD/NAD(P)-binding domain"/>
    <property type="match status" value="1"/>
</dbReference>